<protein>
    <submittedName>
        <fullName evidence="1">Uncharacterized protein</fullName>
    </submittedName>
</protein>
<dbReference type="Proteomes" id="UP000694240">
    <property type="component" value="Chromosome 12"/>
</dbReference>
<gene>
    <name evidence="1" type="ORF">ISN45_Aa07g033050</name>
</gene>
<evidence type="ECO:0000313" key="2">
    <source>
        <dbReference type="Proteomes" id="UP000694240"/>
    </source>
</evidence>
<name>A0A8T1Y8Q7_9BRAS</name>
<dbReference type="AlphaFoldDB" id="A0A8T1Y8Q7"/>
<dbReference type="EMBL" id="JAEFBK010000012">
    <property type="protein sequence ID" value="KAG7543387.1"/>
    <property type="molecule type" value="Genomic_DNA"/>
</dbReference>
<sequence length="161" mass="18152">MQLNSGVSSSQQIIVLSGSFLQAVLSRNYIHVVNVWIGYSQCGNNHGREDNKIFQDEFRESLPKSSNILITTSKQVSDSSPTTSNLIYLIKVMPSAFWSFSSKLIANKKYVKEGLNRLHMLLVSLPNGSRVTSTLSSKLYQFPVFAYNGRIIMFLYLVNTF</sequence>
<organism evidence="1 2">
    <name type="scientific">Arabidopsis thaliana x Arabidopsis arenosa</name>
    <dbReference type="NCBI Taxonomy" id="1240361"/>
    <lineage>
        <taxon>Eukaryota</taxon>
        <taxon>Viridiplantae</taxon>
        <taxon>Streptophyta</taxon>
        <taxon>Embryophyta</taxon>
        <taxon>Tracheophyta</taxon>
        <taxon>Spermatophyta</taxon>
        <taxon>Magnoliopsida</taxon>
        <taxon>eudicotyledons</taxon>
        <taxon>Gunneridae</taxon>
        <taxon>Pentapetalae</taxon>
        <taxon>rosids</taxon>
        <taxon>malvids</taxon>
        <taxon>Brassicales</taxon>
        <taxon>Brassicaceae</taxon>
        <taxon>Camelineae</taxon>
        <taxon>Arabidopsis</taxon>
    </lineage>
</organism>
<proteinExistence type="predicted"/>
<comment type="caution">
    <text evidence="1">The sequence shown here is derived from an EMBL/GenBank/DDBJ whole genome shotgun (WGS) entry which is preliminary data.</text>
</comment>
<evidence type="ECO:0000313" key="1">
    <source>
        <dbReference type="EMBL" id="KAG7543387.1"/>
    </source>
</evidence>
<keyword evidence="2" id="KW-1185">Reference proteome</keyword>
<reference evidence="1 2" key="1">
    <citation type="submission" date="2020-12" db="EMBL/GenBank/DDBJ databases">
        <title>Concerted genomic and epigenomic changes stabilize Arabidopsis allopolyploids.</title>
        <authorList>
            <person name="Chen Z."/>
        </authorList>
    </citation>
    <scope>NUCLEOTIDE SEQUENCE [LARGE SCALE GENOMIC DNA]</scope>
    <source>
        <strain evidence="1">Allo738</strain>
        <tissue evidence="1">Leaf</tissue>
    </source>
</reference>
<accession>A0A8T1Y8Q7</accession>